<keyword evidence="6" id="KW-1185">Reference proteome</keyword>
<dbReference type="GeneID" id="132804517"/>
<dbReference type="SUPFAM" id="SSF54001">
    <property type="entry name" value="Cysteine proteinases"/>
    <property type="match status" value="1"/>
</dbReference>
<evidence type="ECO:0000256" key="2">
    <source>
        <dbReference type="ARBA" id="ARBA00022670"/>
    </source>
</evidence>
<comment type="similarity">
    <text evidence="1">Belongs to the peptidase C48 family.</text>
</comment>
<accession>A0ABM4AEB0</accession>
<dbReference type="PANTHER" id="PTHR12606:SF136">
    <property type="entry name" value="ULP1 PROTEASE FAMILY PROTEIN"/>
    <property type="match status" value="1"/>
</dbReference>
<gene>
    <name evidence="7" type="primary">LOC132804517</name>
</gene>
<sequence>MRPFVAMCVGSHPNLACRGGYVIIVHPCQQWRCACVDLKARHIDLYDPNMGNKYVQNGELKNAECLTYMMPYLLRDGGYYKKNPDVPPTLYPFTMTMIKDVPRQDNGGDCGVYALKFIEYMSSEENPSFGPQDIMFFRKKYAVDLYFNKLST</sequence>
<evidence type="ECO:0000313" key="7">
    <source>
        <dbReference type="RefSeq" id="XP_060675062.1"/>
    </source>
</evidence>
<dbReference type="InterPro" id="IPR003653">
    <property type="entry name" value="Peptidase_C48_C"/>
</dbReference>
<feature type="domain" description="Ubiquitin-like protease family profile" evidence="5">
    <location>
        <begin position="1"/>
        <end position="121"/>
    </location>
</feature>
<dbReference type="PANTHER" id="PTHR12606">
    <property type="entry name" value="SENTRIN/SUMO-SPECIFIC PROTEASE"/>
    <property type="match status" value="1"/>
</dbReference>
<evidence type="ECO:0000259" key="5">
    <source>
        <dbReference type="PROSITE" id="PS50600"/>
    </source>
</evidence>
<evidence type="ECO:0000313" key="6">
    <source>
        <dbReference type="Proteomes" id="UP001652623"/>
    </source>
</evidence>
<dbReference type="Proteomes" id="UP001652623">
    <property type="component" value="Chromosome 7"/>
</dbReference>
<name>A0ABM4AEB0_ZIZJJ</name>
<keyword evidence="2" id="KW-0645">Protease</keyword>
<proteinExistence type="inferred from homology"/>
<evidence type="ECO:0000256" key="4">
    <source>
        <dbReference type="ARBA" id="ARBA00022807"/>
    </source>
</evidence>
<dbReference type="InterPro" id="IPR038765">
    <property type="entry name" value="Papain-like_cys_pep_sf"/>
</dbReference>
<organism evidence="6 7">
    <name type="scientific">Ziziphus jujuba</name>
    <name type="common">Chinese jujube</name>
    <name type="synonym">Ziziphus sativa</name>
    <dbReference type="NCBI Taxonomy" id="326968"/>
    <lineage>
        <taxon>Eukaryota</taxon>
        <taxon>Viridiplantae</taxon>
        <taxon>Streptophyta</taxon>
        <taxon>Embryophyta</taxon>
        <taxon>Tracheophyta</taxon>
        <taxon>Spermatophyta</taxon>
        <taxon>Magnoliopsida</taxon>
        <taxon>eudicotyledons</taxon>
        <taxon>Gunneridae</taxon>
        <taxon>Pentapetalae</taxon>
        <taxon>rosids</taxon>
        <taxon>fabids</taxon>
        <taxon>Rosales</taxon>
        <taxon>Rhamnaceae</taxon>
        <taxon>Paliureae</taxon>
        <taxon>Ziziphus</taxon>
    </lineage>
</organism>
<dbReference type="RefSeq" id="XP_060675062.1">
    <property type="nucleotide sequence ID" value="XM_060819079.1"/>
</dbReference>
<evidence type="ECO:0000256" key="3">
    <source>
        <dbReference type="ARBA" id="ARBA00022801"/>
    </source>
</evidence>
<keyword evidence="4" id="KW-0788">Thiol protease</keyword>
<evidence type="ECO:0000256" key="1">
    <source>
        <dbReference type="ARBA" id="ARBA00005234"/>
    </source>
</evidence>
<reference evidence="7" key="1">
    <citation type="submission" date="2025-08" db="UniProtKB">
        <authorList>
            <consortium name="RefSeq"/>
        </authorList>
    </citation>
    <scope>IDENTIFICATION</scope>
    <source>
        <tissue evidence="7">Seedling</tissue>
    </source>
</reference>
<dbReference type="Gene3D" id="3.40.395.10">
    <property type="entry name" value="Adenoviral Proteinase, Chain A"/>
    <property type="match status" value="1"/>
</dbReference>
<protein>
    <submittedName>
        <fullName evidence="7">Uncharacterized protein LOC132804517 isoform X1</fullName>
    </submittedName>
</protein>
<dbReference type="Pfam" id="PF02902">
    <property type="entry name" value="Peptidase_C48"/>
    <property type="match status" value="1"/>
</dbReference>
<dbReference type="PROSITE" id="PS50600">
    <property type="entry name" value="ULP_PROTEASE"/>
    <property type="match status" value="1"/>
</dbReference>
<keyword evidence="3" id="KW-0378">Hydrolase</keyword>